<feature type="active site" evidence="5">
    <location>
        <position position="249"/>
    </location>
</feature>
<dbReference type="Gene3D" id="3.40.605.10">
    <property type="entry name" value="Aldehyde Dehydrogenase, Chain A, domain 1"/>
    <property type="match status" value="1"/>
</dbReference>
<keyword evidence="9" id="KW-1185">Reference proteome</keyword>
<sequence>MKLLMRKSSTDYMINCYCPANGKLLGKVKPAYPEDIDDAIAKAAAAQQQWAKTTFDERKKVLRTLQKYVLSNQDAITTAACLDSGKTRIDAALGEILVLVEKINWLLKHGENALKPQKRAVSWPLMCYKKAEVRYEPLGVVCACVSWNYPFHNLLCPIVSSIYAGNGIIVKGSENTAWSSEFFISIVKGALSACGHNPDLVQSITCWPEVAPHLTSHPGISHITFIGSRPVAHHVAASAAKSLTPLCIELGGKDAAIILDDVSNVKSLSSVLMRGVFQSASQNCVGIERIIALPKVYTQLVDILQERIKQLRPGSILDGEDVDCGAMISSASFDHLEAWVEDAVKMGARCLVGGKRHLHPKHPKGHYFSPTLLVDVTPEMLIAQNETFGPICVLMKATNVEDALRIANGSEFGLGGSVFGRNKRDLERVVREMKCGMVSVNDFAVYYLNQSLPFGGVKGSGYGRFAGEEGLRAVCNIKAVCVDMFPRLVGTAIPPVVDYPIRDGNRGWRFTKGSSPKRYAGYIPVWTHC</sequence>
<dbReference type="Proteomes" id="UP001447188">
    <property type="component" value="Unassembled WGS sequence"/>
</dbReference>
<evidence type="ECO:0000256" key="3">
    <source>
        <dbReference type="ARBA" id="ARBA00024226"/>
    </source>
</evidence>
<evidence type="ECO:0000259" key="7">
    <source>
        <dbReference type="Pfam" id="PF00171"/>
    </source>
</evidence>
<protein>
    <recommendedName>
        <fullName evidence="3">aldehyde dehydrogenase (NAD(+))</fullName>
        <ecNumber evidence="3">1.2.1.3</ecNumber>
    </recommendedName>
</protein>
<accession>A0ABR3GVQ2</accession>
<evidence type="ECO:0000313" key="9">
    <source>
        <dbReference type="Proteomes" id="UP001447188"/>
    </source>
</evidence>
<dbReference type="InterPro" id="IPR016161">
    <property type="entry name" value="Ald_DH/histidinol_DH"/>
</dbReference>
<evidence type="ECO:0000313" key="8">
    <source>
        <dbReference type="EMBL" id="KAL0639671.1"/>
    </source>
</evidence>
<comment type="similarity">
    <text evidence="1 6">Belongs to the aldehyde dehydrogenase family.</text>
</comment>
<gene>
    <name evidence="8" type="primary">MSC7</name>
    <name evidence="8" type="ORF">Q9L58_001238</name>
</gene>
<evidence type="ECO:0000256" key="2">
    <source>
        <dbReference type="ARBA" id="ARBA00023002"/>
    </source>
</evidence>
<comment type="caution">
    <text evidence="8">The sequence shown here is derived from an EMBL/GenBank/DDBJ whole genome shotgun (WGS) entry which is preliminary data.</text>
</comment>
<dbReference type="EC" id="1.2.1.3" evidence="3"/>
<organism evidence="8 9">
    <name type="scientific">Discina gigas</name>
    <dbReference type="NCBI Taxonomy" id="1032678"/>
    <lineage>
        <taxon>Eukaryota</taxon>
        <taxon>Fungi</taxon>
        <taxon>Dikarya</taxon>
        <taxon>Ascomycota</taxon>
        <taxon>Pezizomycotina</taxon>
        <taxon>Pezizomycetes</taxon>
        <taxon>Pezizales</taxon>
        <taxon>Discinaceae</taxon>
        <taxon>Discina</taxon>
    </lineage>
</organism>
<dbReference type="EMBL" id="JBBBZM010000009">
    <property type="protein sequence ID" value="KAL0639671.1"/>
    <property type="molecule type" value="Genomic_DNA"/>
</dbReference>
<dbReference type="PANTHER" id="PTHR11699">
    <property type="entry name" value="ALDEHYDE DEHYDROGENASE-RELATED"/>
    <property type="match status" value="1"/>
</dbReference>
<evidence type="ECO:0000256" key="5">
    <source>
        <dbReference type="PROSITE-ProRule" id="PRU10007"/>
    </source>
</evidence>
<dbReference type="Pfam" id="PF00171">
    <property type="entry name" value="Aldedh"/>
    <property type="match status" value="1"/>
</dbReference>
<keyword evidence="2 6" id="KW-0560">Oxidoreductase</keyword>
<evidence type="ECO:0000256" key="4">
    <source>
        <dbReference type="ARBA" id="ARBA00049194"/>
    </source>
</evidence>
<dbReference type="InterPro" id="IPR029510">
    <property type="entry name" value="Ald_DH_CS_GLU"/>
</dbReference>
<evidence type="ECO:0000256" key="1">
    <source>
        <dbReference type="ARBA" id="ARBA00009986"/>
    </source>
</evidence>
<comment type="catalytic activity">
    <reaction evidence="4">
        <text>an aldehyde + NAD(+) + H2O = a carboxylate + NADH + 2 H(+)</text>
        <dbReference type="Rhea" id="RHEA:16185"/>
        <dbReference type="ChEBI" id="CHEBI:15377"/>
        <dbReference type="ChEBI" id="CHEBI:15378"/>
        <dbReference type="ChEBI" id="CHEBI:17478"/>
        <dbReference type="ChEBI" id="CHEBI:29067"/>
        <dbReference type="ChEBI" id="CHEBI:57540"/>
        <dbReference type="ChEBI" id="CHEBI:57945"/>
        <dbReference type="EC" id="1.2.1.3"/>
    </reaction>
</comment>
<dbReference type="PROSITE" id="PS00687">
    <property type="entry name" value="ALDEHYDE_DEHYDR_GLU"/>
    <property type="match status" value="1"/>
</dbReference>
<feature type="domain" description="Aldehyde dehydrogenase" evidence="7">
    <location>
        <begin position="9"/>
        <end position="480"/>
    </location>
</feature>
<name>A0ABR3GVQ2_9PEZI</name>
<proteinExistence type="inferred from homology"/>
<dbReference type="InterPro" id="IPR016162">
    <property type="entry name" value="Ald_DH_N"/>
</dbReference>
<dbReference type="Gene3D" id="3.40.309.10">
    <property type="entry name" value="Aldehyde Dehydrogenase, Chain A, domain 2"/>
    <property type="match status" value="1"/>
</dbReference>
<dbReference type="InterPro" id="IPR015590">
    <property type="entry name" value="Aldehyde_DH_dom"/>
</dbReference>
<evidence type="ECO:0000256" key="6">
    <source>
        <dbReference type="RuleBase" id="RU003345"/>
    </source>
</evidence>
<dbReference type="InterPro" id="IPR016163">
    <property type="entry name" value="Ald_DH_C"/>
</dbReference>
<reference evidence="8 9" key="1">
    <citation type="submission" date="2024-02" db="EMBL/GenBank/DDBJ databases">
        <title>Discinaceae phylogenomics.</title>
        <authorList>
            <person name="Dirks A.C."/>
            <person name="James T.Y."/>
        </authorList>
    </citation>
    <scope>NUCLEOTIDE SEQUENCE [LARGE SCALE GENOMIC DNA]</scope>
    <source>
        <strain evidence="8 9">ACD0624</strain>
    </source>
</reference>
<dbReference type="SUPFAM" id="SSF53720">
    <property type="entry name" value="ALDH-like"/>
    <property type="match status" value="1"/>
</dbReference>